<dbReference type="Proteomes" id="UP000886667">
    <property type="component" value="Unassembled WGS sequence"/>
</dbReference>
<evidence type="ECO:0000313" key="3">
    <source>
        <dbReference type="Proteomes" id="UP000886667"/>
    </source>
</evidence>
<protein>
    <submittedName>
        <fullName evidence="2">Uncharacterized protein</fullName>
    </submittedName>
</protein>
<organism evidence="2 3">
    <name type="scientific">Candidatus Thiodiazotropha taylori</name>
    <dbReference type="NCBI Taxonomy" id="2792791"/>
    <lineage>
        <taxon>Bacteria</taxon>
        <taxon>Pseudomonadati</taxon>
        <taxon>Pseudomonadota</taxon>
        <taxon>Gammaproteobacteria</taxon>
        <taxon>Chromatiales</taxon>
        <taxon>Sedimenticolaceae</taxon>
        <taxon>Candidatus Thiodiazotropha</taxon>
    </lineage>
</organism>
<evidence type="ECO:0000256" key="1">
    <source>
        <dbReference type="SAM" id="Phobius"/>
    </source>
</evidence>
<feature type="transmembrane region" description="Helical" evidence="1">
    <location>
        <begin position="44"/>
        <end position="63"/>
    </location>
</feature>
<dbReference type="EMBL" id="JAEPCM010000830">
    <property type="protein sequence ID" value="MCG7948972.1"/>
    <property type="molecule type" value="Genomic_DNA"/>
</dbReference>
<keyword evidence="1" id="KW-1133">Transmembrane helix</keyword>
<accession>A0A9E4N7H4</accession>
<name>A0A9E4N7H4_9GAMM</name>
<keyword evidence="1" id="KW-0472">Membrane</keyword>
<gene>
    <name evidence="2" type="ORF">JAZ07_21760</name>
</gene>
<keyword evidence="1" id="KW-0812">Transmembrane</keyword>
<feature type="transmembrane region" description="Helical" evidence="1">
    <location>
        <begin position="154"/>
        <end position="177"/>
    </location>
</feature>
<proteinExistence type="predicted"/>
<feature type="transmembrane region" description="Helical" evidence="1">
    <location>
        <begin position="83"/>
        <end position="105"/>
    </location>
</feature>
<feature type="transmembrane region" description="Helical" evidence="1">
    <location>
        <begin position="183"/>
        <end position="203"/>
    </location>
</feature>
<comment type="caution">
    <text evidence="2">The sequence shown here is derived from an EMBL/GenBank/DDBJ whole genome shotgun (WGS) entry which is preliminary data.</text>
</comment>
<reference evidence="2" key="1">
    <citation type="journal article" date="2021" name="Proc. Natl. Acad. Sci. U.S.A.">
        <title>Global biogeography of chemosynthetic symbionts reveals both localized and globally distributed symbiont groups. .</title>
        <authorList>
            <person name="Osvatic J.T."/>
            <person name="Wilkins L.G.E."/>
            <person name="Leibrecht L."/>
            <person name="Leray M."/>
            <person name="Zauner S."/>
            <person name="Polzin J."/>
            <person name="Camacho Y."/>
            <person name="Gros O."/>
            <person name="van Gils J.A."/>
            <person name="Eisen J.A."/>
            <person name="Petersen J.M."/>
            <person name="Yuen B."/>
        </authorList>
    </citation>
    <scope>NUCLEOTIDE SEQUENCE</scope>
    <source>
        <strain evidence="2">MAGclacostrist064TRANS</strain>
    </source>
</reference>
<dbReference type="AlphaFoldDB" id="A0A9E4N7H4"/>
<sequence>MCTSSDNTKLQIEENGFEFLKLDYEQGMLAVKQCHDQKLSYQKFYIAIVSAIVIVAVFIQRIMNIGGSATNEAGADTSFIDQIVQVDGLIGITFVFAGVIGYTVVKNLAHIRINAVFYSNAVVDIRHMIIKVLVLKEYPDLQFSRSNDRKSADYVTIMLCSLTNLVLINVGVILIMGDEALRQVLFDISVTSVLYVFFHFVGVERTLARGIKTQWNAGS</sequence>
<evidence type="ECO:0000313" key="2">
    <source>
        <dbReference type="EMBL" id="MCG7948972.1"/>
    </source>
</evidence>